<keyword evidence="1" id="KW-1185">Reference proteome</keyword>
<reference evidence="2" key="1">
    <citation type="submission" date="2016-11" db="UniProtKB">
        <authorList>
            <consortium name="WormBaseParasite"/>
        </authorList>
    </citation>
    <scope>IDENTIFICATION</scope>
</reference>
<organism evidence="1 2">
    <name type="scientific">Steinernema glaseri</name>
    <dbReference type="NCBI Taxonomy" id="37863"/>
    <lineage>
        <taxon>Eukaryota</taxon>
        <taxon>Metazoa</taxon>
        <taxon>Ecdysozoa</taxon>
        <taxon>Nematoda</taxon>
        <taxon>Chromadorea</taxon>
        <taxon>Rhabditida</taxon>
        <taxon>Tylenchina</taxon>
        <taxon>Panagrolaimomorpha</taxon>
        <taxon>Strongyloidoidea</taxon>
        <taxon>Steinernematidae</taxon>
        <taxon>Steinernema</taxon>
    </lineage>
</organism>
<evidence type="ECO:0000313" key="2">
    <source>
        <dbReference type="WBParaSite" id="L893_g14299.t1"/>
    </source>
</evidence>
<evidence type="ECO:0000313" key="1">
    <source>
        <dbReference type="Proteomes" id="UP000095287"/>
    </source>
</evidence>
<dbReference type="AlphaFoldDB" id="A0A1I7YB19"/>
<dbReference type="WBParaSite" id="L893_g14299.t1">
    <property type="protein sequence ID" value="L893_g14299.t1"/>
    <property type="gene ID" value="L893_g14299"/>
</dbReference>
<accession>A0A1I7YB19</accession>
<name>A0A1I7YB19_9BILA</name>
<proteinExistence type="predicted"/>
<sequence>MKTREMVLHINENKIIASGVMAFALSFRVDMECGLLILGPSDNRIVIIEGKMKKKSEKAWSSEKGKFEKCGFLYLSGKRTFSYVDLFLGTVATALSICYVCK</sequence>
<dbReference type="Proteomes" id="UP000095287">
    <property type="component" value="Unplaced"/>
</dbReference>
<protein>
    <submittedName>
        <fullName evidence="2">DUF2953 domain-containing protein</fullName>
    </submittedName>
</protein>